<dbReference type="SUPFAM" id="SSF53795">
    <property type="entry name" value="PEP carboxykinase-like"/>
    <property type="match status" value="1"/>
</dbReference>
<dbReference type="RefSeq" id="WP_094787859.1">
    <property type="nucleotide sequence ID" value="NZ_NDXW01000001.1"/>
</dbReference>
<reference evidence="1 2" key="1">
    <citation type="submission" date="2017-04" db="EMBL/GenBank/DDBJ databases">
        <title>Draft genome sequence of Zooshikella ganghwensis VG4 isolated from Red Sea sediments.</title>
        <authorList>
            <person name="Rehman Z."/>
            <person name="Alam I."/>
            <person name="Kamau A."/>
            <person name="Bajic V."/>
            <person name="Leiknes T."/>
        </authorList>
    </citation>
    <scope>NUCLEOTIDE SEQUENCE [LARGE SCALE GENOMIC DNA]</scope>
    <source>
        <strain evidence="1 2">VG4</strain>
    </source>
</reference>
<dbReference type="EMBL" id="NDXW01000001">
    <property type="protein sequence ID" value="RDH44779.1"/>
    <property type="molecule type" value="Genomic_DNA"/>
</dbReference>
<dbReference type="Gene3D" id="3.40.50.300">
    <property type="entry name" value="P-loop containing nucleotide triphosphate hydrolases"/>
    <property type="match status" value="1"/>
</dbReference>
<evidence type="ECO:0000313" key="1">
    <source>
        <dbReference type="EMBL" id="RDH44779.1"/>
    </source>
</evidence>
<protein>
    <submittedName>
        <fullName evidence="1">HprK-related kinase A</fullName>
    </submittedName>
</protein>
<dbReference type="GO" id="GO:0016301">
    <property type="term" value="F:kinase activity"/>
    <property type="evidence" value="ECO:0007669"/>
    <property type="project" value="UniProtKB-KW"/>
</dbReference>
<comment type="caution">
    <text evidence="1">The sequence shown here is derived from an EMBL/GenBank/DDBJ whole genome shotgun (WGS) entry which is preliminary data.</text>
</comment>
<dbReference type="InterPro" id="IPR027417">
    <property type="entry name" value="P-loop_NTPase"/>
</dbReference>
<sequence>MRFSDLSLSTIHHALRTKGVVYQCGPFTIQLKANIPSFTAQIHNLFAHYPFINNDVLINFRVNLVRPHTHRYWWRPQVQFKTAEGDPGMAPFPLDHALPMLEWGTNWCIASQSHFYLMLHSAVVEYLGKGVLLPAWPGSGKSTLCAAFAMRGWRMLSDEFGLIDLETGLIQPLPKLIPLKNQSIEVIRNFAPDAVIGPLFTKTRKGDVAHFRPPLASVAQSDIQAKPRLVIFPKYQPDTRFKLMEVTKAQALLRLANNAFNYQVVGKKGFQAVKSLIDQSSCYELYFNDLDTVIENLQQLIKSLPSEE</sequence>
<proteinExistence type="predicted"/>
<dbReference type="Proteomes" id="UP000257039">
    <property type="component" value="Unassembled WGS sequence"/>
</dbReference>
<dbReference type="NCBIfam" id="TIGR04352">
    <property type="entry name" value="HprK_rel_A"/>
    <property type="match status" value="1"/>
</dbReference>
<gene>
    <name evidence="1" type="ORF">B9G39_15805</name>
</gene>
<accession>A0A4P9VPX1</accession>
<dbReference type="InterPro" id="IPR027600">
    <property type="entry name" value="HprK-rel_A"/>
</dbReference>
<organism evidence="1 2">
    <name type="scientific">Zooshikella ganghwensis</name>
    <dbReference type="NCBI Taxonomy" id="202772"/>
    <lineage>
        <taxon>Bacteria</taxon>
        <taxon>Pseudomonadati</taxon>
        <taxon>Pseudomonadota</taxon>
        <taxon>Gammaproteobacteria</taxon>
        <taxon>Oceanospirillales</taxon>
        <taxon>Zooshikellaceae</taxon>
        <taxon>Zooshikella</taxon>
    </lineage>
</organism>
<keyword evidence="1" id="KW-0418">Kinase</keyword>
<keyword evidence="2" id="KW-1185">Reference proteome</keyword>
<evidence type="ECO:0000313" key="2">
    <source>
        <dbReference type="Proteomes" id="UP000257039"/>
    </source>
</evidence>
<keyword evidence="1" id="KW-0808">Transferase</keyword>
<dbReference type="AlphaFoldDB" id="A0A4P9VPX1"/>
<name>A0A4P9VPX1_9GAMM</name>